<dbReference type="PATRIC" id="fig|1434110.4.peg.217"/>
<reference evidence="1 2" key="1">
    <citation type="submission" date="2014-07" db="EMBL/GenBank/DDBJ databases">
        <title>Methanogenic archaea and the global carbon cycle.</title>
        <authorList>
            <person name="Henriksen J.R."/>
            <person name="Luke J."/>
            <person name="Reinhart S."/>
            <person name="Benedict M.N."/>
            <person name="Youngblut N.D."/>
            <person name="Metcalf M.E."/>
            <person name="Whitaker R.J."/>
            <person name="Metcalf W.W."/>
        </authorList>
    </citation>
    <scope>NUCLEOTIDE SEQUENCE [LARGE SCALE GENOMIC DNA]</scope>
    <source>
        <strain evidence="1 2">HB-1</strain>
    </source>
</reference>
<proteinExistence type="predicted"/>
<dbReference type="PANTHER" id="PTHR39662">
    <property type="entry name" value="DUF354 DOMAIN-CONTAINING PROTEIN-RELATED"/>
    <property type="match status" value="1"/>
</dbReference>
<protein>
    <recommendedName>
        <fullName evidence="3">DUF354 domain-containing protein</fullName>
    </recommendedName>
</protein>
<dbReference type="InterPro" id="IPR007152">
    <property type="entry name" value="DUF354"/>
</dbReference>
<dbReference type="KEGG" id="mhor:MSHOH_0191"/>
<sequence>MTRIWIDIINPSHALFFNSLIPELSSHQLDITIRDRAETVKLCKSFGINGRVIGTDYVDPLKKSVNMVYRTLKLSTSIPKFDISLSFENGMCVFGSKVRGNPSILFCDNDLKFSQKKSFLQDLESDIKSLASYVFIPRVCRENFSIMFDDTQLITYNGCKEDIYIADYIPDPDFLDKIPFNDFVVVRPEALGSFYVKENKTIVPEILKRFEKENVNVIYLPREKEDIKYAEGCKFYTPDNPLNGLDLCYYANAVLTGSGTLAREAACMGTTSISFFPSSKLLSVDQYFVDQGRILHSRDVNEIMDYINKNIQNGKRRDLKKCKAIKKDFLSKLQKNLN</sequence>
<dbReference type="EMBL" id="CP009516">
    <property type="protein sequence ID" value="AKB76674.1"/>
    <property type="molecule type" value="Genomic_DNA"/>
</dbReference>
<dbReference type="Proteomes" id="UP000033101">
    <property type="component" value="Chromosome"/>
</dbReference>
<dbReference type="PIRSF" id="PIRSF005357">
    <property type="entry name" value="UCP005357"/>
    <property type="match status" value="1"/>
</dbReference>
<name>A0A0E3S657_9EURY</name>
<dbReference type="OrthoDB" id="185087at2157"/>
<dbReference type="PANTHER" id="PTHR39662:SF1">
    <property type="entry name" value="DUF354 DOMAIN-CONTAINING PROTEIN"/>
    <property type="match status" value="1"/>
</dbReference>
<keyword evidence="2" id="KW-1185">Reference proteome</keyword>
<evidence type="ECO:0000313" key="2">
    <source>
        <dbReference type="Proteomes" id="UP000033101"/>
    </source>
</evidence>
<accession>A0A0E3S657</accession>
<dbReference type="STRING" id="1434110.MSHOH_0191"/>
<evidence type="ECO:0008006" key="3">
    <source>
        <dbReference type="Google" id="ProtNLM"/>
    </source>
</evidence>
<dbReference type="RefSeq" id="WP_048136745.1">
    <property type="nucleotide sequence ID" value="NZ_CP009516.1"/>
</dbReference>
<dbReference type="AlphaFoldDB" id="A0A0E3S657"/>
<organism evidence="1 2">
    <name type="scientific">Methanosarcina horonobensis HB-1 = JCM 15518</name>
    <dbReference type="NCBI Taxonomy" id="1434110"/>
    <lineage>
        <taxon>Archaea</taxon>
        <taxon>Methanobacteriati</taxon>
        <taxon>Methanobacteriota</taxon>
        <taxon>Stenosarchaea group</taxon>
        <taxon>Methanomicrobia</taxon>
        <taxon>Methanosarcinales</taxon>
        <taxon>Methanosarcinaceae</taxon>
        <taxon>Methanosarcina</taxon>
    </lineage>
</organism>
<dbReference type="GeneID" id="24829310"/>
<evidence type="ECO:0000313" key="1">
    <source>
        <dbReference type="EMBL" id="AKB76674.1"/>
    </source>
</evidence>
<gene>
    <name evidence="1" type="ORF">MSHOH_0191</name>
</gene>
<dbReference type="HOGENOM" id="CLU_067068_1_0_2"/>
<dbReference type="Pfam" id="PF04007">
    <property type="entry name" value="DUF354"/>
    <property type="match status" value="1"/>
</dbReference>